<feature type="region of interest" description="Disordered" evidence="1">
    <location>
        <begin position="1207"/>
        <end position="1242"/>
    </location>
</feature>
<feature type="compositionally biased region" description="Basic and acidic residues" evidence="1">
    <location>
        <begin position="1280"/>
        <end position="1289"/>
    </location>
</feature>
<evidence type="ECO:0000256" key="2">
    <source>
        <dbReference type="SAM" id="SignalP"/>
    </source>
</evidence>
<organism evidence="3 4">
    <name type="scientific">Prorocentrum cordatum</name>
    <dbReference type="NCBI Taxonomy" id="2364126"/>
    <lineage>
        <taxon>Eukaryota</taxon>
        <taxon>Sar</taxon>
        <taxon>Alveolata</taxon>
        <taxon>Dinophyceae</taxon>
        <taxon>Prorocentrales</taxon>
        <taxon>Prorocentraceae</taxon>
        <taxon>Prorocentrum</taxon>
    </lineage>
</organism>
<evidence type="ECO:0000313" key="3">
    <source>
        <dbReference type="EMBL" id="CAK0819147.1"/>
    </source>
</evidence>
<feature type="compositionally biased region" description="Basic and acidic residues" evidence="1">
    <location>
        <begin position="1328"/>
        <end position="1338"/>
    </location>
</feature>
<gene>
    <name evidence="3" type="ORF">PCOR1329_LOCUS21209</name>
</gene>
<dbReference type="EMBL" id="CAUYUJ010006955">
    <property type="protein sequence ID" value="CAK0819147.1"/>
    <property type="molecule type" value="Genomic_DNA"/>
</dbReference>
<sequence length="1439" mass="159997">MRASMMQSASIFAVVATAAFHIVRASGLRVPVVEAFHVEAGMEHLSDMLADIGTIDDSSDGGEVAPRTPVHVAAQQVPSPPGPIEQQVPLSPGSVEQQVPSSRGPVEQPVLPGPVEQQVPLRPGPVEQQVPPGPVELCDVLALGVIEIDDSPPEKSKHSQRSHAHAAQAREGKAKKHAQKLRGQLAKQKAEHDMKLKSVALVPGVSQLIGNKSSTTLGKLKRHLTSDDFVIASRACFLPSKKQCAIGVDHRRLMKAACDIAVTRQLQGFRDSLKRSRDSITDADTRDHRFVHLGFGHLWDEVEVRQAWKPGKRYRVMRKNVAQPTLIQRSTAQFTLLNRKSDIQGHFIEYMIAKPFELQGQKAKHIYPGLLKAIPDELNIVKWSEGSAPASSAVSTFTFQPMADRASANLSILKMRGQCAEDILKAVKKHTMRHFSIASANRYRTQLERNIMGVELLVESNVDCIMQPPPEDVEYTFQLVVDVLFDLSADFHLRKGGADDSQFIKDLKALMPLLNGDMRGERIKHYCRHPQTGRPCCNGKSDTIDKLCTGLVHALFGSSDPRPCESRWTNVLMNMKRTLLRRLVYKIGIDSFVGHPDARGVVDADEEEVPLLREVDGMSDADYWKHVFNVRAKKIKAYYGDERNFWELMVFVGIFEACDSTLLYPLLGDPIVNSKRDDQRSKMDILLDKGDTAIGKFSQKMLDLADSWMGLPTRKPWCLLDMLGAPLTDQTFSRFARSQLLKLNSVMLRRYESRFSAYPYRLYPLASSTASLEEAQRIAHDAINAPWHMKDSYTKGITSHFNTVGKMLSSECIAVLFADFRQHAYGTDFIERLNSEYTAKIPDEAPRKGLSAYMLEKNKYMKAIKAVVGRRLTRDETTSHAETFKHMVADCNQDALKDAYDLWRQSPSENKALEVPTYRPIWGGGCNALPITGDEFCNYITANGWPSYQEVFDDSLEERMAQVDESIDFELFKNVDLWGVPRGARNVDRAASRAPHAFEFVEKGIMSYMTYIGTQKAEEGDTMLMVEGPGVRGGRWRCAVIVSDITWNPRVFDITWNNWVIESNERSEDVGSSERTAPVKDLVLPCWVRIADRSNKVSERFKAIDSMTSDVWIDKLVTELESMTVYEAEYEIDHAWGSLRLSKIVGLKRLGILWEPSMTKPLSFAAATVDADKVVKDTIIASDPFSEGALVARGRGRESGIAAVGAIADADDPSAAPPEVRADGVPDDDGREPAGGGHEVEREMDLADDLESVTSVEEMEDAFSEMPAQLEAPVMPPPADDYREVKQPEPDDEGDADFIGMAAEHVSEAAAEPDAAAPPKLDGGEGETPPHDDADASESKPWQEFSPKTPQDYYYLGGRQVCRIQRGKPKNSITITCYFHSGCSLCVTERLGPKTDEEVFRWLYSVPETPAGADAAKRKELSAAHRALGKGQWAAKRPA</sequence>
<feature type="region of interest" description="Disordered" evidence="1">
    <location>
        <begin position="150"/>
        <end position="181"/>
    </location>
</feature>
<feature type="compositionally biased region" description="Low complexity" evidence="1">
    <location>
        <begin position="1308"/>
        <end position="1319"/>
    </location>
</feature>
<evidence type="ECO:0000256" key="1">
    <source>
        <dbReference type="SAM" id="MobiDB-lite"/>
    </source>
</evidence>
<keyword evidence="4" id="KW-1185">Reference proteome</keyword>
<protein>
    <submittedName>
        <fullName evidence="3">Uncharacterized protein</fullName>
    </submittedName>
</protein>
<feature type="signal peptide" evidence="2">
    <location>
        <begin position="1"/>
        <end position="25"/>
    </location>
</feature>
<feature type="region of interest" description="Disordered" evidence="1">
    <location>
        <begin position="74"/>
        <end position="133"/>
    </location>
</feature>
<feature type="chain" id="PRO_5047241920" evidence="2">
    <location>
        <begin position="26"/>
        <end position="1439"/>
    </location>
</feature>
<proteinExistence type="predicted"/>
<feature type="compositionally biased region" description="Low complexity" evidence="1">
    <location>
        <begin position="1207"/>
        <end position="1218"/>
    </location>
</feature>
<feature type="region of interest" description="Disordered" evidence="1">
    <location>
        <begin position="1256"/>
        <end position="1349"/>
    </location>
</feature>
<reference evidence="3" key="1">
    <citation type="submission" date="2023-10" db="EMBL/GenBank/DDBJ databases">
        <authorList>
            <person name="Chen Y."/>
            <person name="Shah S."/>
            <person name="Dougan E. K."/>
            <person name="Thang M."/>
            <person name="Chan C."/>
        </authorList>
    </citation>
    <scope>NUCLEOTIDE SEQUENCE [LARGE SCALE GENOMIC DNA]</scope>
</reference>
<comment type="caution">
    <text evidence="3">The sequence shown here is derived from an EMBL/GenBank/DDBJ whole genome shotgun (WGS) entry which is preliminary data.</text>
</comment>
<dbReference type="Proteomes" id="UP001189429">
    <property type="component" value="Unassembled WGS sequence"/>
</dbReference>
<accession>A0ABN9RLK1</accession>
<name>A0ABN9RLK1_9DINO</name>
<feature type="non-terminal residue" evidence="3">
    <location>
        <position position="1439"/>
    </location>
</feature>
<evidence type="ECO:0000313" key="4">
    <source>
        <dbReference type="Proteomes" id="UP001189429"/>
    </source>
</evidence>
<keyword evidence="2" id="KW-0732">Signal</keyword>